<dbReference type="InterPro" id="IPR046164">
    <property type="entry name" value="DUF6166"/>
</dbReference>
<dbReference type="Proteomes" id="UP000272471">
    <property type="component" value="Unassembled WGS sequence"/>
</dbReference>
<evidence type="ECO:0000313" key="3">
    <source>
        <dbReference type="Proteomes" id="UP000037836"/>
    </source>
</evidence>
<comment type="caution">
    <text evidence="2">The sequence shown here is derived from an EMBL/GenBank/DDBJ whole genome shotgun (WGS) entry which is preliminary data.</text>
</comment>
<dbReference type="EMBL" id="LGLO01000110">
    <property type="protein sequence ID" value="KPC38699.1"/>
    <property type="molecule type" value="Genomic_DNA"/>
</dbReference>
<proteinExistence type="predicted"/>
<accession>A0A0P9VG12</accession>
<dbReference type="RefSeq" id="WP_199520794.1">
    <property type="nucleotide sequence ID" value="NZ_LGLL01000111.1"/>
</dbReference>
<reference evidence="2 4" key="3">
    <citation type="submission" date="2018-08" db="EMBL/GenBank/DDBJ databases">
        <title>Recombination of ecologically and evolutionarily significant loci maintains genetic cohesion in the Pseudomonas syringae species complex.</title>
        <authorList>
            <person name="Dillon M."/>
            <person name="Thakur S."/>
            <person name="Almeida R.N.D."/>
            <person name="Weir B.S."/>
            <person name="Guttman D.S."/>
        </authorList>
    </citation>
    <scope>NUCLEOTIDE SEQUENCE [LARGE SCALE GENOMIC DNA]</scope>
    <source>
        <strain evidence="2 4">ICMP 4182</strain>
    </source>
</reference>
<gene>
    <name evidence="1" type="ORF">AC496_2477</name>
    <name evidence="2" type="ORF">ALQ11_200023</name>
</gene>
<keyword evidence="3" id="KW-1185">Reference proteome</keyword>
<reference evidence="1 3" key="2">
    <citation type="submission" date="2015-10" db="EMBL/GenBank/DDBJ databases">
        <title>Comparative genomics and high-throughput reverse genetic screens identify a new phytobacterial MAMP and an Arabidopsis receptor required for immune elicitation.</title>
        <authorList>
            <person name="Mott G.A."/>
            <person name="Thakur S."/>
            <person name="Wang P.W."/>
            <person name="Desveaux D."/>
            <person name="Guttman D.S."/>
        </authorList>
    </citation>
    <scope>NUCLEOTIDE SEQUENCE [LARGE SCALE GENOMIC DNA]</scope>
    <source>
        <strain evidence="1 3">BR1</strain>
    </source>
</reference>
<evidence type="ECO:0000313" key="1">
    <source>
        <dbReference type="EMBL" id="KPC38699.1"/>
    </source>
</evidence>
<dbReference type="EMBL" id="RBQX01000331">
    <property type="protein sequence ID" value="RMQ08201.1"/>
    <property type="molecule type" value="Genomic_DNA"/>
</dbReference>
<reference evidence="1 3" key="1">
    <citation type="submission" date="2015-07" db="EMBL/GenBank/DDBJ databases">
        <authorList>
            <person name="O'Brien H.E."/>
            <person name="Thakur S."/>
            <person name="Gong Y."/>
            <person name="Wang P.W."/>
            <person name="Guttman D.S."/>
        </authorList>
    </citation>
    <scope>NUCLEOTIDE SEQUENCE [LARGE SCALE GENOMIC DNA]</scope>
    <source>
        <strain evidence="1 3">BR1</strain>
    </source>
</reference>
<protein>
    <submittedName>
        <fullName evidence="2">Uncharacterized protein</fullName>
    </submittedName>
</protein>
<evidence type="ECO:0000313" key="2">
    <source>
        <dbReference type="EMBL" id="RMQ08201.1"/>
    </source>
</evidence>
<sequence>MNDEKRMTLDDYDFSKVKVNPTKPTQDPAHILLRVVEGAGVALWRSSPAGQAELLPTRRDLFQYEGGYSWGYKGEGCKNLAFAIIGRVYECDDLSSEDMYEKAMKLVDTLIPALQQQMNHDLSVTVIRKVLGDGQRPYFD</sequence>
<evidence type="ECO:0000313" key="4">
    <source>
        <dbReference type="Proteomes" id="UP000272471"/>
    </source>
</evidence>
<dbReference type="Pfam" id="PF19663">
    <property type="entry name" value="DUF6166"/>
    <property type="match status" value="1"/>
</dbReference>
<dbReference type="AlphaFoldDB" id="A0A0P9VG12"/>
<organism evidence="2 4">
    <name type="scientific">Pseudomonas savastanoi pv. glycinea</name>
    <name type="common">Pseudomonas syringae pv. glycinea</name>
    <dbReference type="NCBI Taxonomy" id="318"/>
    <lineage>
        <taxon>Bacteria</taxon>
        <taxon>Pseudomonadati</taxon>
        <taxon>Pseudomonadota</taxon>
        <taxon>Gammaproteobacteria</taxon>
        <taxon>Pseudomonadales</taxon>
        <taxon>Pseudomonadaceae</taxon>
        <taxon>Pseudomonas</taxon>
    </lineage>
</organism>
<name>A0A0P9VG12_PSESG</name>
<dbReference type="Proteomes" id="UP000037836">
    <property type="component" value="Unassembled WGS sequence"/>
</dbReference>